<dbReference type="FunFam" id="2.20.25.20:FF:000001">
    <property type="entry name" value="Casein kinase II subunit beta"/>
    <property type="match status" value="1"/>
</dbReference>
<feature type="compositionally biased region" description="Polar residues" evidence="4">
    <location>
        <begin position="350"/>
        <end position="361"/>
    </location>
</feature>
<comment type="caution">
    <text evidence="5">The sequence shown here is derived from an EMBL/GenBank/DDBJ whole genome shotgun (WGS) entry which is preliminary data.</text>
</comment>
<comment type="function">
    <text evidence="2 3">Regulatory subunit of casein kinase II/CK2. As part of the kinase complex regulates the basal catalytic activity of the alpha subunit a constitutively active serine/threonine-protein kinase that phosphorylates a large number of substrates containing acidic residues C-terminal to the phosphorylated serine or threonine.</text>
</comment>
<dbReference type="GO" id="GO:0005737">
    <property type="term" value="C:cytoplasm"/>
    <property type="evidence" value="ECO:0007669"/>
    <property type="project" value="TreeGrafter"/>
</dbReference>
<accession>A0A507C5M5</accession>
<protein>
    <recommendedName>
        <fullName evidence="3">Casein kinase II subunit beta</fullName>
        <shortName evidence="3">CK II beta</shortName>
    </recommendedName>
</protein>
<dbReference type="GO" id="GO:0019887">
    <property type="term" value="F:protein kinase regulator activity"/>
    <property type="evidence" value="ECO:0007669"/>
    <property type="project" value="InterPro"/>
</dbReference>
<dbReference type="GO" id="GO:0034456">
    <property type="term" value="C:UTP-C complex"/>
    <property type="evidence" value="ECO:0007669"/>
    <property type="project" value="TreeGrafter"/>
</dbReference>
<dbReference type="PANTHER" id="PTHR11740:SF0">
    <property type="entry name" value="CASEIN KINASE II SUBUNIT BETA"/>
    <property type="match status" value="1"/>
</dbReference>
<sequence length="513" mass="56759">MRKSRPALVTTASNRPLLPMPSANTTTHPTAKNPRNPTASNPHQSTPLQGRASHHATASNLPSTAASSRPPPMASPAQTTRVTSTPARPETMGVAAGAMLYQLMDFIHIHPPPPPPDDPMDGAYTHDDEQDEKVSGDSFVSTTTTGTSSSLVSWITWYCSLPGHELFVQVPEEFIEDDFNLTNLQNAIPLYSAALDMILDMEPTSPCQNTASSVDTAAQATQAARPADVEASAEVLYGLLHARYIVTKPGLQTMADRLSHGEFGKCPRSGCVGAYVLPCGRSDGLGADTVKMFCPRCCDLYHPRETRYHRIDGAFFGTTFPHVLFLSFPELIPPVISRPRSHKRIHHPTSESASESDTNPHNAAYQDNRMSNGELQDLDEDEAEEDEMDQDENEEEQEQDEEEEEEDEKDDTDGNDDNGQGTSSRDPDQLRRSRIRKLPDYYMYESKIFGFRVSERASNGPRMQWLRWREPLPIPGSDRMSRSSSSGSGSQRHAAPFTFGMTDNDDDDDDKEE</sequence>
<evidence type="ECO:0000256" key="1">
    <source>
        <dbReference type="ARBA" id="ARBA00006941"/>
    </source>
</evidence>
<dbReference type="GO" id="GO:0006359">
    <property type="term" value="P:regulation of transcription by RNA polymerase III"/>
    <property type="evidence" value="ECO:0007669"/>
    <property type="project" value="TreeGrafter"/>
</dbReference>
<reference evidence="5 6" key="1">
    <citation type="journal article" date="2019" name="Sci. Rep.">
        <title>Comparative genomics of chytrid fungi reveal insights into the obligate biotrophic and pathogenic lifestyle of Synchytrium endobioticum.</title>
        <authorList>
            <person name="van de Vossenberg B.T.L.H."/>
            <person name="Warris S."/>
            <person name="Nguyen H.D.T."/>
            <person name="van Gent-Pelzer M.P.E."/>
            <person name="Joly D.L."/>
            <person name="van de Geest H.C."/>
            <person name="Bonants P.J.M."/>
            <person name="Smith D.S."/>
            <person name="Levesque C.A."/>
            <person name="van der Lee T.A.J."/>
        </authorList>
    </citation>
    <scope>NUCLEOTIDE SEQUENCE [LARGE SCALE GENOMIC DNA]</scope>
    <source>
        <strain evidence="5 6">MB42</strain>
    </source>
</reference>
<dbReference type="GO" id="GO:0005956">
    <property type="term" value="C:protein kinase CK2 complex"/>
    <property type="evidence" value="ECO:0007669"/>
    <property type="project" value="UniProtKB-UniRule"/>
</dbReference>
<evidence type="ECO:0000256" key="4">
    <source>
        <dbReference type="SAM" id="MobiDB-lite"/>
    </source>
</evidence>
<feature type="compositionally biased region" description="Acidic residues" evidence="4">
    <location>
        <begin position="376"/>
        <end position="416"/>
    </location>
</feature>
<feature type="region of interest" description="Disordered" evidence="4">
    <location>
        <begin position="339"/>
        <end position="437"/>
    </location>
</feature>
<dbReference type="Gene3D" id="2.20.25.20">
    <property type="match status" value="1"/>
</dbReference>
<keyword evidence="6" id="KW-1185">Reference proteome</keyword>
<proteinExistence type="inferred from homology"/>
<feature type="region of interest" description="Disordered" evidence="4">
    <location>
        <begin position="112"/>
        <end position="142"/>
    </location>
</feature>
<dbReference type="PRINTS" id="PR00472">
    <property type="entry name" value="CASNKINASEII"/>
</dbReference>
<feature type="region of interest" description="Disordered" evidence="4">
    <location>
        <begin position="449"/>
        <end position="513"/>
    </location>
</feature>
<dbReference type="Gene3D" id="1.10.1820.10">
    <property type="entry name" value="protein kinase ck2 holoenzyme, chain C, domain 1"/>
    <property type="match status" value="1"/>
</dbReference>
<organism evidence="5 6">
    <name type="scientific">Synchytrium endobioticum</name>
    <dbReference type="NCBI Taxonomy" id="286115"/>
    <lineage>
        <taxon>Eukaryota</taxon>
        <taxon>Fungi</taxon>
        <taxon>Fungi incertae sedis</taxon>
        <taxon>Chytridiomycota</taxon>
        <taxon>Chytridiomycota incertae sedis</taxon>
        <taxon>Chytridiomycetes</taxon>
        <taxon>Synchytriales</taxon>
        <taxon>Synchytriaceae</taxon>
        <taxon>Synchytrium</taxon>
    </lineage>
</organism>
<dbReference type="SMART" id="SM01085">
    <property type="entry name" value="CK_II_beta"/>
    <property type="match status" value="1"/>
</dbReference>
<dbReference type="InterPro" id="IPR035991">
    <property type="entry name" value="Casein_kinase_II_beta-like"/>
</dbReference>
<evidence type="ECO:0000313" key="5">
    <source>
        <dbReference type="EMBL" id="TPX36880.1"/>
    </source>
</evidence>
<dbReference type="Proteomes" id="UP000317494">
    <property type="component" value="Unassembled WGS sequence"/>
</dbReference>
<dbReference type="SUPFAM" id="SSF57798">
    <property type="entry name" value="Casein kinase II beta subunit"/>
    <property type="match status" value="1"/>
</dbReference>
<dbReference type="STRING" id="286115.A0A507C5M5"/>
<dbReference type="PANTHER" id="PTHR11740">
    <property type="entry name" value="CASEIN KINASE II SUBUNIT BETA"/>
    <property type="match status" value="1"/>
</dbReference>
<dbReference type="Pfam" id="PF01214">
    <property type="entry name" value="CK_II_beta"/>
    <property type="match status" value="1"/>
</dbReference>
<gene>
    <name evidence="5" type="ORF">SeMB42_g06989</name>
</gene>
<feature type="compositionally biased region" description="Acidic residues" evidence="4">
    <location>
        <begin position="503"/>
        <end position="513"/>
    </location>
</feature>
<dbReference type="VEuPathDB" id="FungiDB:SeMB42_g06989"/>
<dbReference type="EMBL" id="QEAN01000440">
    <property type="protein sequence ID" value="TPX36880.1"/>
    <property type="molecule type" value="Genomic_DNA"/>
</dbReference>
<evidence type="ECO:0000256" key="2">
    <source>
        <dbReference type="ARBA" id="ARBA00045899"/>
    </source>
</evidence>
<feature type="compositionally biased region" description="Low complexity" evidence="4">
    <location>
        <begin position="476"/>
        <end position="492"/>
    </location>
</feature>
<feature type="region of interest" description="Disordered" evidence="4">
    <location>
        <begin position="1"/>
        <end position="88"/>
    </location>
</feature>
<feature type="compositionally biased region" description="Basic and acidic residues" evidence="4">
    <location>
        <begin position="124"/>
        <end position="135"/>
    </location>
</feature>
<comment type="similarity">
    <text evidence="1 3">Belongs to the casein kinase 2 subunit beta family.</text>
</comment>
<dbReference type="InterPro" id="IPR000704">
    <property type="entry name" value="Casein_kinase_II_reg-sub"/>
</dbReference>
<evidence type="ECO:0000256" key="3">
    <source>
        <dbReference type="RuleBase" id="RU361268"/>
    </source>
</evidence>
<name>A0A507C5M5_9FUNG</name>
<dbReference type="InterPro" id="IPR016149">
    <property type="entry name" value="Casein_kin_II_reg-sub_N"/>
</dbReference>
<dbReference type="AlphaFoldDB" id="A0A507C5M5"/>
<feature type="compositionally biased region" description="Polar residues" evidence="4">
    <location>
        <begin position="22"/>
        <end position="48"/>
    </location>
</feature>
<evidence type="ECO:0000313" key="6">
    <source>
        <dbReference type="Proteomes" id="UP000317494"/>
    </source>
</evidence>
<comment type="subunit">
    <text evidence="3">Tetramer of two alpha and two beta subunits.</text>
</comment>